<dbReference type="AlphaFoldDB" id="A0A6A4T0Y3"/>
<sequence length="132" mass="15218">MEREEEKSPKTTPGSRTSVDRCRRREESLRGLMANVNSDAVYIYQAVVLRIQLHHCSQRGRPCAHRDDCVSRETAVIRFLHTQTRTVAARGLYPASYESGKHPYIQYVEYFIGAAVFYCYRNNLSPDMAGRE</sequence>
<organism evidence="2 3">
    <name type="scientific">Scophthalmus maximus</name>
    <name type="common">Turbot</name>
    <name type="synonym">Psetta maxima</name>
    <dbReference type="NCBI Taxonomy" id="52904"/>
    <lineage>
        <taxon>Eukaryota</taxon>
        <taxon>Metazoa</taxon>
        <taxon>Chordata</taxon>
        <taxon>Craniata</taxon>
        <taxon>Vertebrata</taxon>
        <taxon>Euteleostomi</taxon>
        <taxon>Actinopterygii</taxon>
        <taxon>Neopterygii</taxon>
        <taxon>Teleostei</taxon>
        <taxon>Neoteleostei</taxon>
        <taxon>Acanthomorphata</taxon>
        <taxon>Carangaria</taxon>
        <taxon>Pleuronectiformes</taxon>
        <taxon>Pleuronectoidei</taxon>
        <taxon>Scophthalmidae</taxon>
        <taxon>Scophthalmus</taxon>
    </lineage>
</organism>
<feature type="region of interest" description="Disordered" evidence="1">
    <location>
        <begin position="1"/>
        <end position="22"/>
    </location>
</feature>
<dbReference type="Proteomes" id="UP000438429">
    <property type="component" value="Unassembled WGS sequence"/>
</dbReference>
<dbReference type="EMBL" id="VEVO01000007">
    <property type="protein sequence ID" value="KAF0039697.1"/>
    <property type="molecule type" value="Genomic_DNA"/>
</dbReference>
<name>A0A6A4T0Y3_SCOMX</name>
<evidence type="ECO:0000313" key="2">
    <source>
        <dbReference type="EMBL" id="KAF0039697.1"/>
    </source>
</evidence>
<accession>A0A6A4T0Y3</accession>
<reference evidence="2 3" key="1">
    <citation type="submission" date="2019-06" db="EMBL/GenBank/DDBJ databases">
        <title>Draft genomes of female and male turbot (Scophthalmus maximus).</title>
        <authorList>
            <person name="Xu H."/>
            <person name="Xu X.-W."/>
            <person name="Shao C."/>
            <person name="Chen S."/>
        </authorList>
    </citation>
    <scope>NUCLEOTIDE SEQUENCE [LARGE SCALE GENOMIC DNA]</scope>
    <source>
        <strain evidence="2">Ysfricsl-2016a</strain>
        <tissue evidence="2">Blood</tissue>
    </source>
</reference>
<gene>
    <name evidence="2" type="ORF">F2P81_007932</name>
</gene>
<protein>
    <submittedName>
        <fullName evidence="2">Uncharacterized protein</fullName>
    </submittedName>
</protein>
<comment type="caution">
    <text evidence="2">The sequence shown here is derived from an EMBL/GenBank/DDBJ whole genome shotgun (WGS) entry which is preliminary data.</text>
</comment>
<evidence type="ECO:0000313" key="3">
    <source>
        <dbReference type="Proteomes" id="UP000438429"/>
    </source>
</evidence>
<evidence type="ECO:0000256" key="1">
    <source>
        <dbReference type="SAM" id="MobiDB-lite"/>
    </source>
</evidence>
<proteinExistence type="predicted"/>